<evidence type="ECO:0000313" key="11">
    <source>
        <dbReference type="EMBL" id="KAI5423116.1"/>
    </source>
</evidence>
<evidence type="ECO:0000256" key="10">
    <source>
        <dbReference type="SAM" id="SignalP"/>
    </source>
</evidence>
<evidence type="ECO:0000313" key="12">
    <source>
        <dbReference type="Proteomes" id="UP001058974"/>
    </source>
</evidence>
<comment type="caution">
    <text evidence="11">The sequence shown here is derived from an EMBL/GenBank/DDBJ whole genome shotgun (WGS) entry which is preliminary data.</text>
</comment>
<evidence type="ECO:0000256" key="6">
    <source>
        <dbReference type="ARBA" id="ARBA00023295"/>
    </source>
</evidence>
<accession>A0A9D4XL46</accession>
<gene>
    <name evidence="11" type="ORF">KIW84_046203</name>
</gene>
<feature type="chain" id="PRO_5038417634" description="Polygalacturonase" evidence="10">
    <location>
        <begin position="20"/>
        <end position="390"/>
    </location>
</feature>
<organism evidence="11 12">
    <name type="scientific">Pisum sativum</name>
    <name type="common">Garden pea</name>
    <name type="synonym">Lathyrus oleraceus</name>
    <dbReference type="NCBI Taxonomy" id="3888"/>
    <lineage>
        <taxon>Eukaryota</taxon>
        <taxon>Viridiplantae</taxon>
        <taxon>Streptophyta</taxon>
        <taxon>Embryophyta</taxon>
        <taxon>Tracheophyta</taxon>
        <taxon>Spermatophyta</taxon>
        <taxon>Magnoliopsida</taxon>
        <taxon>eudicotyledons</taxon>
        <taxon>Gunneridae</taxon>
        <taxon>Pentapetalae</taxon>
        <taxon>rosids</taxon>
        <taxon>fabids</taxon>
        <taxon>Fabales</taxon>
        <taxon>Fabaceae</taxon>
        <taxon>Papilionoideae</taxon>
        <taxon>50 kb inversion clade</taxon>
        <taxon>NPAAA clade</taxon>
        <taxon>Hologalegina</taxon>
        <taxon>IRL clade</taxon>
        <taxon>Fabeae</taxon>
        <taxon>Lathyrus</taxon>
    </lineage>
</organism>
<keyword evidence="4" id="KW-0964">Secreted</keyword>
<evidence type="ECO:0000256" key="5">
    <source>
        <dbReference type="ARBA" id="ARBA00022801"/>
    </source>
</evidence>
<dbReference type="InterPro" id="IPR006626">
    <property type="entry name" value="PbH1"/>
</dbReference>
<keyword evidence="6 9" id="KW-0326">Glycosidase</keyword>
<protein>
    <recommendedName>
        <fullName evidence="13">Polygalacturonase</fullName>
    </recommendedName>
</protein>
<dbReference type="InterPro" id="IPR011050">
    <property type="entry name" value="Pectin_lyase_fold/virulence"/>
</dbReference>
<dbReference type="GO" id="GO:0004650">
    <property type="term" value="F:polygalacturonase activity"/>
    <property type="evidence" value="ECO:0007669"/>
    <property type="project" value="InterPro"/>
</dbReference>
<dbReference type="Pfam" id="PF00295">
    <property type="entry name" value="Glyco_hydro_28"/>
    <property type="match status" value="1"/>
</dbReference>
<dbReference type="Gramene" id="Psat04G0620300-T1">
    <property type="protein sequence ID" value="KAI5423116.1"/>
    <property type="gene ID" value="KIW84_046203"/>
</dbReference>
<dbReference type="InterPro" id="IPR000743">
    <property type="entry name" value="Glyco_hydro_28"/>
</dbReference>
<keyword evidence="12" id="KW-1185">Reference proteome</keyword>
<dbReference type="InterPro" id="IPR012334">
    <property type="entry name" value="Pectin_lyas_fold"/>
</dbReference>
<name>A0A9D4XL46_PEA</name>
<keyword evidence="10" id="KW-0732">Signal</keyword>
<feature type="active site" evidence="8">
    <location>
        <position position="245"/>
    </location>
</feature>
<evidence type="ECO:0000256" key="4">
    <source>
        <dbReference type="ARBA" id="ARBA00022525"/>
    </source>
</evidence>
<dbReference type="AlphaFoldDB" id="A0A9D4XL46"/>
<evidence type="ECO:0000256" key="9">
    <source>
        <dbReference type="RuleBase" id="RU361169"/>
    </source>
</evidence>
<dbReference type="GO" id="GO:0005975">
    <property type="term" value="P:carbohydrate metabolic process"/>
    <property type="evidence" value="ECO:0007669"/>
    <property type="project" value="InterPro"/>
</dbReference>
<dbReference type="Proteomes" id="UP001058974">
    <property type="component" value="Chromosome 4"/>
</dbReference>
<evidence type="ECO:0000256" key="7">
    <source>
        <dbReference type="ARBA" id="ARBA00023316"/>
    </source>
</evidence>
<evidence type="ECO:0000256" key="8">
    <source>
        <dbReference type="PROSITE-ProRule" id="PRU10052"/>
    </source>
</evidence>
<evidence type="ECO:0000256" key="3">
    <source>
        <dbReference type="ARBA" id="ARBA00022512"/>
    </source>
</evidence>
<proteinExistence type="inferred from homology"/>
<dbReference type="GO" id="GO:0071555">
    <property type="term" value="P:cell wall organization"/>
    <property type="evidence" value="ECO:0007669"/>
    <property type="project" value="UniProtKB-KW"/>
</dbReference>
<dbReference type="OrthoDB" id="187139at2759"/>
<evidence type="ECO:0000256" key="1">
    <source>
        <dbReference type="ARBA" id="ARBA00004191"/>
    </source>
</evidence>
<evidence type="ECO:0000256" key="2">
    <source>
        <dbReference type="ARBA" id="ARBA00008834"/>
    </source>
</evidence>
<dbReference type="EMBL" id="JAMSHJ010000004">
    <property type="protein sequence ID" value="KAI5423116.1"/>
    <property type="molecule type" value="Genomic_DNA"/>
</dbReference>
<dbReference type="PANTHER" id="PTHR31375">
    <property type="match status" value="1"/>
</dbReference>
<feature type="signal peptide" evidence="10">
    <location>
        <begin position="1"/>
        <end position="19"/>
    </location>
</feature>
<sequence>MKVLIFCILILGFVSYCLCERWNINAAPTKNNIHNVVDYGARGDGVTDDTQAFLKAWSDTCGAEGASTLLIPENKIYLVNNIEFSGDCKAKSILIQLKGKITAPPQQGFKDKSYWIKIQYINSLTIDGNGVGEITGQGSTWWPCRTCPRPRSVFFHSCNDLTVSNVRITNSPGGHISVNGCNNAKFSHMHIQSPGDSPNTDGFDISLSKNILIEDSAIEVGDDCIAINGGSSYINASRLACGPGHGISIGSLGKGNSHEIVEEVHVQNCNFTNTTNGARIKTFPGGSGYARKISFEQIQLKDVKNAIIIDQHYGVKVAAESAVQVSDVRYYGIKGTSASDLAINLKCESCYNVEIGSINIVSSQPKKKAQSYCKNFHGKIGSTIPKVNCN</sequence>
<comment type="subcellular location">
    <subcellularLocation>
        <location evidence="1">Secreted</location>
        <location evidence="1">Cell wall</location>
    </subcellularLocation>
</comment>
<keyword evidence="7" id="KW-0961">Cell wall biogenesis/degradation</keyword>
<dbReference type="PROSITE" id="PS00502">
    <property type="entry name" value="POLYGALACTURONASE"/>
    <property type="match status" value="1"/>
</dbReference>
<evidence type="ECO:0008006" key="13">
    <source>
        <dbReference type="Google" id="ProtNLM"/>
    </source>
</evidence>
<comment type="similarity">
    <text evidence="2 9">Belongs to the glycosyl hydrolase 28 family.</text>
</comment>
<dbReference type="Gene3D" id="2.160.20.10">
    <property type="entry name" value="Single-stranded right-handed beta-helix, Pectin lyase-like"/>
    <property type="match status" value="1"/>
</dbReference>
<keyword evidence="3" id="KW-0134">Cell wall</keyword>
<reference evidence="11 12" key="1">
    <citation type="journal article" date="2022" name="Nat. Genet.">
        <title>Improved pea reference genome and pan-genome highlight genomic features and evolutionary characteristics.</title>
        <authorList>
            <person name="Yang T."/>
            <person name="Liu R."/>
            <person name="Luo Y."/>
            <person name="Hu S."/>
            <person name="Wang D."/>
            <person name="Wang C."/>
            <person name="Pandey M.K."/>
            <person name="Ge S."/>
            <person name="Xu Q."/>
            <person name="Li N."/>
            <person name="Li G."/>
            <person name="Huang Y."/>
            <person name="Saxena R.K."/>
            <person name="Ji Y."/>
            <person name="Li M."/>
            <person name="Yan X."/>
            <person name="He Y."/>
            <person name="Liu Y."/>
            <person name="Wang X."/>
            <person name="Xiang C."/>
            <person name="Varshney R.K."/>
            <person name="Ding H."/>
            <person name="Gao S."/>
            <person name="Zong X."/>
        </authorList>
    </citation>
    <scope>NUCLEOTIDE SEQUENCE [LARGE SCALE GENOMIC DNA]</scope>
    <source>
        <strain evidence="11 12">cv. Zhongwan 6</strain>
    </source>
</reference>
<dbReference type="SUPFAM" id="SSF51126">
    <property type="entry name" value="Pectin lyase-like"/>
    <property type="match status" value="1"/>
</dbReference>
<keyword evidence="5 9" id="KW-0378">Hydrolase</keyword>
<dbReference type="SMART" id="SM00710">
    <property type="entry name" value="PbH1"/>
    <property type="match status" value="4"/>
</dbReference>